<comment type="caution">
    <text evidence="1">The sequence shown here is derived from an EMBL/GenBank/DDBJ whole genome shotgun (WGS) entry which is preliminary data.</text>
</comment>
<dbReference type="Proteomes" id="UP000824120">
    <property type="component" value="Chromosome 8"/>
</dbReference>
<evidence type="ECO:0000313" key="2">
    <source>
        <dbReference type="Proteomes" id="UP000824120"/>
    </source>
</evidence>
<keyword evidence="2" id="KW-1185">Reference proteome</keyword>
<reference evidence="1 2" key="1">
    <citation type="submission" date="2020-09" db="EMBL/GenBank/DDBJ databases">
        <title>De no assembly of potato wild relative species, Solanum commersonii.</title>
        <authorList>
            <person name="Cho K."/>
        </authorList>
    </citation>
    <scope>NUCLEOTIDE SEQUENCE [LARGE SCALE GENOMIC DNA]</scope>
    <source>
        <strain evidence="1">LZ3.2</strain>
        <tissue evidence="1">Leaf</tissue>
    </source>
</reference>
<sequence length="158" mass="18754">MNIQRKDIVNNNRKEEYDIPQYLDILNKCIIPKIHPRIIYQMETFEKLNLKQVVKTTEETITIDSDYQTFRLLSENDLAPYREIYKFMHIDLVQKLSINVIDNDRVIELLQIIKNLEIRAQIIDKISNTSTSKNHITEDIPTKEGSYTMEEVKNLLLE</sequence>
<proteinExistence type="predicted"/>
<organism evidence="1 2">
    <name type="scientific">Solanum commersonii</name>
    <name type="common">Commerson's wild potato</name>
    <name type="synonym">Commerson's nightshade</name>
    <dbReference type="NCBI Taxonomy" id="4109"/>
    <lineage>
        <taxon>Eukaryota</taxon>
        <taxon>Viridiplantae</taxon>
        <taxon>Streptophyta</taxon>
        <taxon>Embryophyta</taxon>
        <taxon>Tracheophyta</taxon>
        <taxon>Spermatophyta</taxon>
        <taxon>Magnoliopsida</taxon>
        <taxon>eudicotyledons</taxon>
        <taxon>Gunneridae</taxon>
        <taxon>Pentapetalae</taxon>
        <taxon>asterids</taxon>
        <taxon>lamiids</taxon>
        <taxon>Solanales</taxon>
        <taxon>Solanaceae</taxon>
        <taxon>Solanoideae</taxon>
        <taxon>Solaneae</taxon>
        <taxon>Solanum</taxon>
    </lineage>
</organism>
<dbReference type="EMBL" id="JACXVP010000008">
    <property type="protein sequence ID" value="KAG5590992.1"/>
    <property type="molecule type" value="Genomic_DNA"/>
</dbReference>
<evidence type="ECO:0000313" key="1">
    <source>
        <dbReference type="EMBL" id="KAG5590992.1"/>
    </source>
</evidence>
<dbReference type="AlphaFoldDB" id="A0A9J5XUY4"/>
<name>A0A9J5XUY4_SOLCO</name>
<protein>
    <submittedName>
        <fullName evidence="1">Uncharacterized protein</fullName>
    </submittedName>
</protein>
<accession>A0A9J5XUY4</accession>
<gene>
    <name evidence="1" type="ORF">H5410_041506</name>
</gene>